<name>A0ABP6CH68_9ACTN</name>
<sequence>MALLHAADACAAVAGHHYDAVNDIAALGTLYSTRSTASKNASLLAARGAVNERLVDMRQRLSPS</sequence>
<dbReference type="RefSeq" id="WP_344546251.1">
    <property type="nucleotide sequence ID" value="NZ_BAAATD010000010.1"/>
</dbReference>
<proteinExistence type="predicted"/>
<dbReference type="Proteomes" id="UP001501509">
    <property type="component" value="Unassembled WGS sequence"/>
</dbReference>
<dbReference type="EMBL" id="BAAATD010000010">
    <property type="protein sequence ID" value="GAA2619860.1"/>
    <property type="molecule type" value="Genomic_DNA"/>
</dbReference>
<comment type="caution">
    <text evidence="1">The sequence shown here is derived from an EMBL/GenBank/DDBJ whole genome shotgun (WGS) entry which is preliminary data.</text>
</comment>
<organism evidence="1 2">
    <name type="scientific">Actinomadura fulvescens</name>
    <dbReference type="NCBI Taxonomy" id="46160"/>
    <lineage>
        <taxon>Bacteria</taxon>
        <taxon>Bacillati</taxon>
        <taxon>Actinomycetota</taxon>
        <taxon>Actinomycetes</taxon>
        <taxon>Streptosporangiales</taxon>
        <taxon>Thermomonosporaceae</taxon>
        <taxon>Actinomadura</taxon>
    </lineage>
</organism>
<accession>A0ABP6CH68</accession>
<keyword evidence="2" id="KW-1185">Reference proteome</keyword>
<gene>
    <name evidence="1" type="ORF">GCM10010411_64500</name>
</gene>
<reference evidence="2" key="1">
    <citation type="journal article" date="2019" name="Int. J. Syst. Evol. Microbiol.">
        <title>The Global Catalogue of Microorganisms (GCM) 10K type strain sequencing project: providing services to taxonomists for standard genome sequencing and annotation.</title>
        <authorList>
            <consortium name="The Broad Institute Genomics Platform"/>
            <consortium name="The Broad Institute Genome Sequencing Center for Infectious Disease"/>
            <person name="Wu L."/>
            <person name="Ma J."/>
        </authorList>
    </citation>
    <scope>NUCLEOTIDE SEQUENCE [LARGE SCALE GENOMIC DNA]</scope>
    <source>
        <strain evidence="2">JCM 6833</strain>
    </source>
</reference>
<evidence type="ECO:0000313" key="1">
    <source>
        <dbReference type="EMBL" id="GAA2619860.1"/>
    </source>
</evidence>
<evidence type="ECO:0000313" key="2">
    <source>
        <dbReference type="Proteomes" id="UP001501509"/>
    </source>
</evidence>
<protein>
    <submittedName>
        <fullName evidence="1">Uncharacterized protein</fullName>
    </submittedName>
</protein>